<organism evidence="2 3">
    <name type="scientific">Streptococcus suis</name>
    <dbReference type="NCBI Taxonomy" id="1307"/>
    <lineage>
        <taxon>Bacteria</taxon>
        <taxon>Bacillati</taxon>
        <taxon>Bacillota</taxon>
        <taxon>Bacilli</taxon>
        <taxon>Lactobacillales</taxon>
        <taxon>Streptococcaceae</taxon>
        <taxon>Streptococcus</taxon>
    </lineage>
</organism>
<dbReference type="Proteomes" id="UP000072530">
    <property type="component" value="Unassembled WGS sequence"/>
</dbReference>
<name>A0A0Z8DHV1_STRSU</name>
<accession>A0A0Z8DHV1</accession>
<reference evidence="2 3" key="1">
    <citation type="submission" date="2016-02" db="EMBL/GenBank/DDBJ databases">
        <authorList>
            <consortium name="Pathogen Informatics"/>
        </authorList>
    </citation>
    <scope>NUCLEOTIDE SEQUENCE [LARGE SCALE GENOMIC DNA]</scope>
    <source>
        <strain evidence="2 3">LSS31</strain>
    </source>
</reference>
<gene>
    <name evidence="2" type="ORF">ERS132393_00567</name>
</gene>
<proteinExistence type="predicted"/>
<feature type="transmembrane region" description="Helical" evidence="1">
    <location>
        <begin position="205"/>
        <end position="232"/>
    </location>
</feature>
<feature type="transmembrane region" description="Helical" evidence="1">
    <location>
        <begin position="164"/>
        <end position="184"/>
    </location>
</feature>
<sequence>MKLLSLFILRLRRNAIFLSLITAITLIPFALSYRNVLEAENLRFEDRARIIQVKKEAEMFLYSDGNEAQALDQESTDYYKKLLELATAYLEKEHIQGKSQEVLETELELYQTLQNWEAKGNRVNHFTSSELAERITVYKKVLEQTLTFHYPTAPKDFYLTLLQFLPASIYIIPLVICCLLAWLLMTDLSKHRGLLFINGLSPGQYATSLTLLALLLQVAIYALILFMLLLLAHQFQFTFQEDYPLLVGTNTLSTISIREQLQKLLLVMAGVTGFYLTFIRLATAKALQTYKRK</sequence>
<protein>
    <submittedName>
        <fullName evidence="2">Uncharacterized protein</fullName>
    </submittedName>
</protein>
<evidence type="ECO:0000256" key="1">
    <source>
        <dbReference type="SAM" id="Phobius"/>
    </source>
</evidence>
<keyword evidence="1" id="KW-0472">Membrane</keyword>
<evidence type="ECO:0000313" key="2">
    <source>
        <dbReference type="EMBL" id="CYU44031.1"/>
    </source>
</evidence>
<keyword evidence="1" id="KW-0812">Transmembrane</keyword>
<feature type="transmembrane region" description="Helical" evidence="1">
    <location>
        <begin position="264"/>
        <end position="283"/>
    </location>
</feature>
<dbReference type="AlphaFoldDB" id="A0A0Z8DHV1"/>
<keyword evidence="1" id="KW-1133">Transmembrane helix</keyword>
<dbReference type="RefSeq" id="WP_044669699.1">
    <property type="nucleotide sequence ID" value="NZ_CEDJ01000007.1"/>
</dbReference>
<dbReference type="EMBL" id="FIGG01000002">
    <property type="protein sequence ID" value="CYU44031.1"/>
    <property type="molecule type" value="Genomic_DNA"/>
</dbReference>
<evidence type="ECO:0000313" key="3">
    <source>
        <dbReference type="Proteomes" id="UP000072530"/>
    </source>
</evidence>